<dbReference type="InParanoid" id="A0A4R2PTN9"/>
<evidence type="ECO:0000313" key="3">
    <source>
        <dbReference type="Proteomes" id="UP000295399"/>
    </source>
</evidence>
<evidence type="ECO:0000313" key="2">
    <source>
        <dbReference type="EMBL" id="TCP38388.1"/>
    </source>
</evidence>
<protein>
    <recommendedName>
        <fullName evidence="4">Lipoprotein</fullName>
    </recommendedName>
</protein>
<name>A0A4R2PTN9_RHOSA</name>
<sequence length="514" mass="55651">MAGAFGLGLWVLLSVSCAVAGEPVAAQTEATPATTGLALYGPHARSDAVRARRAEIDRAAVRLSVERSAADGTARVASHVVLGDGYVRVDRAGARTLYDVTLRRVLRFADGGATVANDSLYALIAAKRLRFDRAMAAVASADGTAPDPWAVFSIASETGFLRDKAADRVAPVSWQRQGASLTGRVRGETVVTVTYGEVALAPRHRAMLRRYLAYELPLAPALVARIVADEAMPTQIRYRTFTSDAGGMAQWRVTARAEIEQDYPLPAGLAADWSVASDALRPLVEQLVGLVGEGKRPWIDPVSLLPSVEAAAERGDWLGVFLIASQTQIPYRVDCNGPATVPACRALIRWQNRAHTNDPRVATLRRAMTRPTQNRDALADSVQAVAAIYEAMAADDPHRPRVGLTLARLGWRLQQRIAAAGVTDDNAGNDDRGGSALPPDLSFDRLFAAALAADPHNANLYRDYGDFHLLSDRPDLAWRLFDLGRAIVPSGRWVRLENVKDAEKGFRRTYPGFF</sequence>
<comment type="caution">
    <text evidence="2">The sequence shown here is derived from an EMBL/GenBank/DDBJ whole genome shotgun (WGS) entry which is preliminary data.</text>
</comment>
<proteinExistence type="predicted"/>
<gene>
    <name evidence="2" type="ORF">EV659_101289</name>
</gene>
<feature type="chain" id="PRO_5020307135" description="Lipoprotein" evidence="1">
    <location>
        <begin position="21"/>
        <end position="514"/>
    </location>
</feature>
<evidence type="ECO:0000256" key="1">
    <source>
        <dbReference type="SAM" id="SignalP"/>
    </source>
</evidence>
<dbReference type="AlphaFoldDB" id="A0A4R2PTN9"/>
<keyword evidence="1" id="KW-0732">Signal</keyword>
<evidence type="ECO:0008006" key="4">
    <source>
        <dbReference type="Google" id="ProtNLM"/>
    </source>
</evidence>
<feature type="signal peptide" evidence="1">
    <location>
        <begin position="1"/>
        <end position="20"/>
    </location>
</feature>
<reference evidence="2 3" key="1">
    <citation type="submission" date="2019-03" db="EMBL/GenBank/DDBJ databases">
        <title>Genomic Encyclopedia of Type Strains, Phase IV (KMG-IV): sequencing the most valuable type-strain genomes for metagenomic binning, comparative biology and taxonomic classification.</title>
        <authorList>
            <person name="Goeker M."/>
        </authorList>
    </citation>
    <scope>NUCLEOTIDE SEQUENCE [LARGE SCALE GENOMIC DNA]</scope>
    <source>
        <strain evidence="2 3">DSM 2132</strain>
    </source>
</reference>
<keyword evidence="3" id="KW-1185">Reference proteome</keyword>
<organism evidence="2 3">
    <name type="scientific">Rhodothalassium salexigens DSM 2132</name>
    <dbReference type="NCBI Taxonomy" id="1188247"/>
    <lineage>
        <taxon>Bacteria</taxon>
        <taxon>Pseudomonadati</taxon>
        <taxon>Pseudomonadota</taxon>
        <taxon>Alphaproteobacteria</taxon>
        <taxon>Rhodothalassiales</taxon>
        <taxon>Rhodothalassiaceae</taxon>
        <taxon>Rhodothalassium</taxon>
    </lineage>
</organism>
<dbReference type="Proteomes" id="UP000295399">
    <property type="component" value="Unassembled WGS sequence"/>
</dbReference>
<accession>A0A4R2PTN9</accession>
<dbReference type="EMBL" id="SLXO01000001">
    <property type="protein sequence ID" value="TCP38388.1"/>
    <property type="molecule type" value="Genomic_DNA"/>
</dbReference>